<dbReference type="Proteomes" id="UP001589890">
    <property type="component" value="Unassembled WGS sequence"/>
</dbReference>
<evidence type="ECO:0000256" key="5">
    <source>
        <dbReference type="ARBA" id="ARBA00023251"/>
    </source>
</evidence>
<dbReference type="InterPro" id="IPR051784">
    <property type="entry name" value="Nod_factor_ABC_transporter"/>
</dbReference>
<dbReference type="EMBL" id="JBHLTC010000036">
    <property type="protein sequence ID" value="MFC0627913.1"/>
    <property type="molecule type" value="Genomic_DNA"/>
</dbReference>
<comment type="similarity">
    <text evidence="6">Belongs to the ABC-2 integral membrane protein family.</text>
</comment>
<feature type="transmembrane region" description="Helical" evidence="6">
    <location>
        <begin position="175"/>
        <end position="195"/>
    </location>
</feature>
<proteinExistence type="inferred from homology"/>
<feature type="transmembrane region" description="Helical" evidence="6">
    <location>
        <begin position="25"/>
        <end position="52"/>
    </location>
</feature>
<feature type="domain" description="ABC transmembrane type-2" evidence="7">
    <location>
        <begin position="27"/>
        <end position="256"/>
    </location>
</feature>
<name>A0ABV6QTD6_9ACTN</name>
<evidence type="ECO:0000313" key="8">
    <source>
        <dbReference type="EMBL" id="MFC0627913.1"/>
    </source>
</evidence>
<feature type="transmembrane region" description="Helical" evidence="6">
    <location>
        <begin position="64"/>
        <end position="86"/>
    </location>
</feature>
<evidence type="ECO:0000256" key="2">
    <source>
        <dbReference type="ARBA" id="ARBA00022692"/>
    </source>
</evidence>
<keyword evidence="5" id="KW-0046">Antibiotic resistance</keyword>
<dbReference type="Pfam" id="PF01061">
    <property type="entry name" value="ABC2_membrane"/>
    <property type="match status" value="1"/>
</dbReference>
<feature type="transmembrane region" description="Helical" evidence="6">
    <location>
        <begin position="231"/>
        <end position="249"/>
    </location>
</feature>
<dbReference type="InterPro" id="IPR013525">
    <property type="entry name" value="ABC2_TM"/>
</dbReference>
<feature type="transmembrane region" description="Helical" evidence="6">
    <location>
        <begin position="107"/>
        <end position="132"/>
    </location>
</feature>
<dbReference type="PANTHER" id="PTHR43229">
    <property type="entry name" value="NODULATION PROTEIN J"/>
    <property type="match status" value="1"/>
</dbReference>
<comment type="caution">
    <text evidence="8">The sequence shown here is derived from an EMBL/GenBank/DDBJ whole genome shotgun (WGS) entry which is preliminary data.</text>
</comment>
<keyword evidence="2 6" id="KW-0812">Transmembrane</keyword>
<gene>
    <name evidence="8" type="ORF">ACFFGN_27820</name>
</gene>
<keyword evidence="6" id="KW-0813">Transport</keyword>
<feature type="transmembrane region" description="Helical" evidence="6">
    <location>
        <begin position="144"/>
        <end position="168"/>
    </location>
</feature>
<reference evidence="8 9" key="1">
    <citation type="submission" date="2024-09" db="EMBL/GenBank/DDBJ databases">
        <authorList>
            <person name="Sun Q."/>
            <person name="Mori K."/>
        </authorList>
    </citation>
    <scope>NUCLEOTIDE SEQUENCE [LARGE SCALE GENOMIC DNA]</scope>
    <source>
        <strain evidence="8 9">CGMCC 1.15906</strain>
    </source>
</reference>
<dbReference type="PROSITE" id="PS51012">
    <property type="entry name" value="ABC_TM2"/>
    <property type="match status" value="1"/>
</dbReference>
<evidence type="ECO:0000256" key="4">
    <source>
        <dbReference type="ARBA" id="ARBA00023136"/>
    </source>
</evidence>
<dbReference type="PANTHER" id="PTHR43229:SF2">
    <property type="entry name" value="NODULATION PROTEIN J"/>
    <property type="match status" value="1"/>
</dbReference>
<evidence type="ECO:0000256" key="6">
    <source>
        <dbReference type="RuleBase" id="RU361157"/>
    </source>
</evidence>
<sequence length="259" mass="27503">MSSLSLAIADSTTMLRRNLLHAARYPGLTLGSLGMPIVLLLLFVYVFGGAIGPGAAGGGEYIDYLLPGILLLTVASGSISTAVAVCTDMTEGIIARFRTMAIFRPSVLTGHVIGSMILTLISLALVTGVGLLMGFRPNASFTDWLGAAGILALITFAFTWLAVAMGLVSQTPEAASNIVLPLQFLPFLSSTFVPVDSMPAGLRWFAEYQPFTPITETVRGLLMGTPVGNQWIAAIIWCVVIAAIGYLWSRSAYRKDPSR</sequence>
<keyword evidence="3 6" id="KW-1133">Transmembrane helix</keyword>
<dbReference type="RefSeq" id="WP_380053192.1">
    <property type="nucleotide sequence ID" value="NZ_JBHLTC010000036.1"/>
</dbReference>
<protein>
    <recommendedName>
        <fullName evidence="6">Transport permease protein</fullName>
    </recommendedName>
</protein>
<keyword evidence="4 6" id="KW-0472">Membrane</keyword>
<organism evidence="8 9">
    <name type="scientific">Kribbella deserti</name>
    <dbReference type="NCBI Taxonomy" id="1926257"/>
    <lineage>
        <taxon>Bacteria</taxon>
        <taxon>Bacillati</taxon>
        <taxon>Actinomycetota</taxon>
        <taxon>Actinomycetes</taxon>
        <taxon>Propionibacteriales</taxon>
        <taxon>Kribbellaceae</taxon>
        <taxon>Kribbella</taxon>
    </lineage>
</organism>
<evidence type="ECO:0000256" key="3">
    <source>
        <dbReference type="ARBA" id="ARBA00022989"/>
    </source>
</evidence>
<evidence type="ECO:0000313" key="9">
    <source>
        <dbReference type="Proteomes" id="UP001589890"/>
    </source>
</evidence>
<keyword evidence="6" id="KW-1003">Cell membrane</keyword>
<keyword evidence="9" id="KW-1185">Reference proteome</keyword>
<dbReference type="InterPro" id="IPR047817">
    <property type="entry name" value="ABC2_TM_bact-type"/>
</dbReference>
<accession>A0ABV6QTD6</accession>
<dbReference type="InterPro" id="IPR000412">
    <property type="entry name" value="ABC_2_transport"/>
</dbReference>
<comment type="subcellular location">
    <subcellularLocation>
        <location evidence="6">Cell membrane</location>
        <topology evidence="6">Multi-pass membrane protein</topology>
    </subcellularLocation>
    <subcellularLocation>
        <location evidence="1">Membrane</location>
        <topology evidence="1">Multi-pass membrane protein</topology>
    </subcellularLocation>
</comment>
<evidence type="ECO:0000256" key="1">
    <source>
        <dbReference type="ARBA" id="ARBA00004141"/>
    </source>
</evidence>
<evidence type="ECO:0000259" key="7">
    <source>
        <dbReference type="PROSITE" id="PS51012"/>
    </source>
</evidence>
<dbReference type="PIRSF" id="PIRSF006648">
    <property type="entry name" value="DrrB"/>
    <property type="match status" value="1"/>
</dbReference>